<evidence type="ECO:0000313" key="3">
    <source>
        <dbReference type="EMBL" id="RSI85343.1"/>
    </source>
</evidence>
<organism evidence="2 4">
    <name type="scientific">Streptococcus mitis</name>
    <dbReference type="NCBI Taxonomy" id="28037"/>
    <lineage>
        <taxon>Bacteria</taxon>
        <taxon>Bacillati</taxon>
        <taxon>Bacillota</taxon>
        <taxon>Bacilli</taxon>
        <taxon>Lactobacillales</taxon>
        <taxon>Streptococcaceae</taxon>
        <taxon>Streptococcus</taxon>
        <taxon>Streptococcus mitis group</taxon>
    </lineage>
</organism>
<dbReference type="PATRIC" id="fig|28037.93.peg.703"/>
<evidence type="ECO:0000313" key="4">
    <source>
        <dbReference type="Proteomes" id="UP000028089"/>
    </source>
</evidence>
<comment type="caution">
    <text evidence="2">The sequence shown here is derived from an EMBL/GenBank/DDBJ whole genome shotgun (WGS) entry which is preliminary data.</text>
</comment>
<name>A0A081QNX4_STRMT</name>
<dbReference type="RefSeq" id="WP_042750704.1">
    <property type="nucleotide sequence ID" value="NZ_CAMHZM010000044.1"/>
</dbReference>
<dbReference type="Proteomes" id="UP000278063">
    <property type="component" value="Unassembled WGS sequence"/>
</dbReference>
<sequence>MINKRKQLNKWNLGCSGAVVVVTIIFICCIYLYFKNASYTLKPGDSIVLKVPTSKQKEFSPKLYISKISGGELELSGKTSWWQKGEGSLLGTNYDVLKQEISEIYSSSSNIPTKIKENDTNNSIYLSEKGVVLQSKESWEFEIPNSKQIKITNISDRDIRFEAQVTGE</sequence>
<keyword evidence="1" id="KW-0472">Membrane</keyword>
<keyword evidence="1" id="KW-0812">Transmembrane</keyword>
<dbReference type="Proteomes" id="UP000028089">
    <property type="component" value="Unassembled WGS sequence"/>
</dbReference>
<reference evidence="3 5" key="2">
    <citation type="submission" date="2018-11" db="EMBL/GenBank/DDBJ databases">
        <title>Species Designations Belie Phenotypic and Genotypic Heterogeneity in Oral Streptococci.</title>
        <authorList>
            <person name="Velsko I."/>
        </authorList>
    </citation>
    <scope>NUCLEOTIDE SEQUENCE [LARGE SCALE GENOMIC DNA]</scope>
    <source>
        <strain evidence="3 5">KLC01</strain>
    </source>
</reference>
<proteinExistence type="predicted"/>
<keyword evidence="1" id="KW-1133">Transmembrane helix</keyword>
<accession>A0A081QNX4</accession>
<evidence type="ECO:0000313" key="5">
    <source>
        <dbReference type="Proteomes" id="UP000278063"/>
    </source>
</evidence>
<protein>
    <submittedName>
        <fullName evidence="2">Uncharacterized protein</fullName>
    </submittedName>
</protein>
<evidence type="ECO:0000256" key="1">
    <source>
        <dbReference type="SAM" id="Phobius"/>
    </source>
</evidence>
<dbReference type="AlphaFoldDB" id="A0A081QNX4"/>
<evidence type="ECO:0000313" key="2">
    <source>
        <dbReference type="EMBL" id="KEQ44647.1"/>
    </source>
</evidence>
<reference evidence="2 4" key="1">
    <citation type="submission" date="2014-05" db="EMBL/GenBank/DDBJ databases">
        <authorList>
            <person name="Daugherty S.C."/>
            <person name="Tallon L.J."/>
            <person name="Sadzewicz L."/>
            <person name="Kilian M."/>
            <person name="Tettelin H."/>
        </authorList>
    </citation>
    <scope>NUCLEOTIDE SEQUENCE [LARGE SCALE GENOMIC DNA]</scope>
    <source>
        <strain evidence="2 4">SK578</strain>
    </source>
</reference>
<dbReference type="EMBL" id="RJNW01000007">
    <property type="protein sequence ID" value="RSI85343.1"/>
    <property type="molecule type" value="Genomic_DNA"/>
</dbReference>
<gene>
    <name evidence="3" type="ORF">D8849_09010</name>
    <name evidence="2" type="ORF">SK578_0743</name>
</gene>
<dbReference type="EMBL" id="JPFY01000013">
    <property type="protein sequence ID" value="KEQ44647.1"/>
    <property type="molecule type" value="Genomic_DNA"/>
</dbReference>
<feature type="transmembrane region" description="Helical" evidence="1">
    <location>
        <begin position="12"/>
        <end position="34"/>
    </location>
</feature>